<organism evidence="1 2">
    <name type="scientific">Euroglyphus maynei</name>
    <name type="common">Mayne's house dust mite</name>
    <dbReference type="NCBI Taxonomy" id="6958"/>
    <lineage>
        <taxon>Eukaryota</taxon>
        <taxon>Metazoa</taxon>
        <taxon>Ecdysozoa</taxon>
        <taxon>Arthropoda</taxon>
        <taxon>Chelicerata</taxon>
        <taxon>Arachnida</taxon>
        <taxon>Acari</taxon>
        <taxon>Acariformes</taxon>
        <taxon>Sarcoptiformes</taxon>
        <taxon>Astigmata</taxon>
        <taxon>Psoroptidia</taxon>
        <taxon>Analgoidea</taxon>
        <taxon>Pyroglyphidae</taxon>
        <taxon>Pyroglyphinae</taxon>
        <taxon>Euroglyphus</taxon>
    </lineage>
</organism>
<sequence>MIDNNQKGIPDGLNDTASDMAQYVYKQYGVEKKAQRDFIRENIIIPEWKMKEELVVSGMSGRFPESDSIDEFEYHMYNGIDM</sequence>
<accession>A0A1Y3BWW4</accession>
<dbReference type="Proteomes" id="UP000194236">
    <property type="component" value="Unassembled WGS sequence"/>
</dbReference>
<comment type="caution">
    <text evidence="1">The sequence shown here is derived from an EMBL/GenBank/DDBJ whole genome shotgun (WGS) entry which is preliminary data.</text>
</comment>
<keyword evidence="2" id="KW-1185">Reference proteome</keyword>
<evidence type="ECO:0000313" key="1">
    <source>
        <dbReference type="EMBL" id="OTF84016.1"/>
    </source>
</evidence>
<dbReference type="AlphaFoldDB" id="A0A1Y3BWW4"/>
<proteinExistence type="predicted"/>
<dbReference type="OrthoDB" id="6538045at2759"/>
<gene>
    <name evidence="1" type="ORF">BLA29_011129</name>
</gene>
<reference evidence="1 2" key="1">
    <citation type="submission" date="2017-03" db="EMBL/GenBank/DDBJ databases">
        <title>Genome Survey of Euroglyphus maynei.</title>
        <authorList>
            <person name="Arlian L.G."/>
            <person name="Morgan M.S."/>
            <person name="Rider S.D."/>
        </authorList>
    </citation>
    <scope>NUCLEOTIDE SEQUENCE [LARGE SCALE GENOMIC DNA]</scope>
    <source>
        <strain evidence="1">Arlian Lab</strain>
        <tissue evidence="1">Whole body</tissue>
    </source>
</reference>
<name>A0A1Y3BWW4_EURMA</name>
<dbReference type="EMBL" id="MUJZ01001154">
    <property type="protein sequence ID" value="OTF84016.1"/>
    <property type="molecule type" value="Genomic_DNA"/>
</dbReference>
<feature type="non-terminal residue" evidence="1">
    <location>
        <position position="82"/>
    </location>
</feature>
<protein>
    <submittedName>
        <fullName evidence="1">Uncharacterized protein</fullName>
    </submittedName>
</protein>
<evidence type="ECO:0000313" key="2">
    <source>
        <dbReference type="Proteomes" id="UP000194236"/>
    </source>
</evidence>